<proteinExistence type="predicted"/>
<dbReference type="AlphaFoldDB" id="A0A936ZSR1"/>
<gene>
    <name evidence="2" type="ORF">JJQ60_08820</name>
</gene>
<keyword evidence="3" id="KW-1185">Reference proteome</keyword>
<accession>A0A936ZSR1</accession>
<evidence type="ECO:0008006" key="4">
    <source>
        <dbReference type="Google" id="ProtNLM"/>
    </source>
</evidence>
<comment type="caution">
    <text evidence="2">The sequence shown here is derived from an EMBL/GenBank/DDBJ whole genome shotgun (WGS) entry which is preliminary data.</text>
</comment>
<protein>
    <recommendedName>
        <fullName evidence="4">ATPase AAA-type core domain-containing protein</fullName>
    </recommendedName>
</protein>
<evidence type="ECO:0000313" key="3">
    <source>
        <dbReference type="Proteomes" id="UP000651057"/>
    </source>
</evidence>
<feature type="coiled-coil region" evidence="1">
    <location>
        <begin position="214"/>
        <end position="274"/>
    </location>
</feature>
<evidence type="ECO:0000256" key="1">
    <source>
        <dbReference type="SAM" id="Coils"/>
    </source>
</evidence>
<dbReference type="InterPro" id="IPR027417">
    <property type="entry name" value="P-loop_NTPase"/>
</dbReference>
<keyword evidence="1" id="KW-0175">Coiled coil</keyword>
<feature type="coiled-coil region" evidence="1">
    <location>
        <begin position="112"/>
        <end position="139"/>
    </location>
</feature>
<dbReference type="Gene3D" id="3.40.50.300">
    <property type="entry name" value="P-loop containing nucleotide triphosphate hydrolases"/>
    <property type="match status" value="1"/>
</dbReference>
<evidence type="ECO:0000313" key="2">
    <source>
        <dbReference type="EMBL" id="MBL0683617.1"/>
    </source>
</evidence>
<dbReference type="SUPFAM" id="SSF52540">
    <property type="entry name" value="P-loop containing nucleoside triphosphate hydrolases"/>
    <property type="match status" value="1"/>
</dbReference>
<sequence>MNLTDNIRTKSRKTLGKFIRDILLQDEKSNELYKEFLVAVKNLDNSRDSQIDLYFKNEDAVETLEKEKKGIGDKEGIKNYIESQDSVLQTLKKNANITDNELNRYDSLNNRLEKINTYHSDLKLELNEIKENIEQQKSSFSHEYSAEDFEYNSAKEFIEKYNQIALESDKKLNSLNSEIENKESSIKTRVDSIKLTIEQELKPITSKLKEKTKIKAIEDTIKKEKTKLNRIEKIEESINGHHTQERIKIKAKIIELYKEAYDEYDKIIDILNKRGKDFEDINLIGTVKFYHKRYRENLLPFFNRNSTKTREVLDLNLCKDHGNLLPDVVYNIHFQEIESVFDKIVNDELLFTKHRDKKDCVKALFKDEFFDYWELKIKNDEMANMSPGKANLVILKLLVELSESDAPILIDQPEDNLDNRSIYHDLVQFLRKRKDDRQIIIVSHNPNIVVSADSENVIVANQKDQDEGRDNKEYRFEYINGALENSFKLSDDKKEDIGILKSMGIREHVTDILEGGEEVFLKREEKYGF</sequence>
<organism evidence="2 3">
    <name type="scientific">Aquimarina mytili</name>
    <dbReference type="NCBI Taxonomy" id="874423"/>
    <lineage>
        <taxon>Bacteria</taxon>
        <taxon>Pseudomonadati</taxon>
        <taxon>Bacteroidota</taxon>
        <taxon>Flavobacteriia</taxon>
        <taxon>Flavobacteriales</taxon>
        <taxon>Flavobacteriaceae</taxon>
        <taxon>Aquimarina</taxon>
    </lineage>
</organism>
<dbReference type="EMBL" id="JAERQJ010000003">
    <property type="protein sequence ID" value="MBL0683617.1"/>
    <property type="molecule type" value="Genomic_DNA"/>
</dbReference>
<dbReference type="Proteomes" id="UP000651057">
    <property type="component" value="Unassembled WGS sequence"/>
</dbReference>
<name>A0A936ZSR1_9FLAO</name>
<reference evidence="2" key="1">
    <citation type="submission" date="2021-01" db="EMBL/GenBank/DDBJ databases">
        <authorList>
            <person name="Zhong Y.L."/>
        </authorList>
    </citation>
    <scope>NUCLEOTIDE SEQUENCE</scope>
    <source>
        <strain evidence="2">KCTC 23302</strain>
    </source>
</reference>